<comment type="caution">
    <text evidence="2">The sequence shown here is derived from an EMBL/GenBank/DDBJ whole genome shotgun (WGS) entry which is preliminary data.</text>
</comment>
<dbReference type="RefSeq" id="WP_201675905.1">
    <property type="nucleotide sequence ID" value="NZ_JAEQNE010000005.1"/>
</dbReference>
<feature type="region of interest" description="Disordered" evidence="1">
    <location>
        <begin position="101"/>
        <end position="123"/>
    </location>
</feature>
<gene>
    <name evidence="2" type="ORF">JJ685_18960</name>
</gene>
<name>A0A937CVM5_9BURK</name>
<evidence type="ECO:0000313" key="3">
    <source>
        <dbReference type="Proteomes" id="UP000599109"/>
    </source>
</evidence>
<evidence type="ECO:0000313" key="2">
    <source>
        <dbReference type="EMBL" id="MBL0393227.1"/>
    </source>
</evidence>
<feature type="region of interest" description="Disordered" evidence="1">
    <location>
        <begin position="1"/>
        <end position="26"/>
    </location>
</feature>
<accession>A0A937CVM5</accession>
<protein>
    <submittedName>
        <fullName evidence="2">Uncharacterized protein</fullName>
    </submittedName>
</protein>
<dbReference type="AlphaFoldDB" id="A0A937CVM5"/>
<dbReference type="EMBL" id="JAEQNE010000005">
    <property type="protein sequence ID" value="MBL0393227.1"/>
    <property type="molecule type" value="Genomic_DNA"/>
</dbReference>
<proteinExistence type="predicted"/>
<evidence type="ECO:0000256" key="1">
    <source>
        <dbReference type="SAM" id="MobiDB-lite"/>
    </source>
</evidence>
<feature type="compositionally biased region" description="Basic and acidic residues" evidence="1">
    <location>
        <begin position="108"/>
        <end position="123"/>
    </location>
</feature>
<keyword evidence="3" id="KW-1185">Reference proteome</keyword>
<organism evidence="2 3">
    <name type="scientific">Ramlibacter monticola</name>
    <dbReference type="NCBI Taxonomy" id="1926872"/>
    <lineage>
        <taxon>Bacteria</taxon>
        <taxon>Pseudomonadati</taxon>
        <taxon>Pseudomonadota</taxon>
        <taxon>Betaproteobacteria</taxon>
        <taxon>Burkholderiales</taxon>
        <taxon>Comamonadaceae</taxon>
        <taxon>Ramlibacter</taxon>
    </lineage>
</organism>
<dbReference type="Proteomes" id="UP000599109">
    <property type="component" value="Unassembled WGS sequence"/>
</dbReference>
<reference evidence="2 3" key="1">
    <citation type="journal article" date="2017" name="Int. J. Syst. Evol. Microbiol.">
        <title>Ramlibacter monticola sp. nov., isolated from forest soil.</title>
        <authorList>
            <person name="Chaudhary D.K."/>
            <person name="Kim J."/>
        </authorList>
    </citation>
    <scope>NUCLEOTIDE SEQUENCE [LARGE SCALE GENOMIC DNA]</scope>
    <source>
        <strain evidence="2 3">KACC 19175</strain>
    </source>
</reference>
<sequence>MTPTPREQPAEPPRTRLLPRRARHEDDPRLLDIITSLPPVPDGARQSLAGICNGHGQVYRRVELFSALELFMLMARFNALGFAQESGARAGKHGYDVVFRKLPKRRSPRGEAQDDKDVAPGKA</sequence>